<keyword evidence="2" id="KW-1185">Reference proteome</keyword>
<gene>
    <name evidence="1" type="ORF">RIL183_18551</name>
</gene>
<organism evidence="1 2">
    <name type="scientific">Roseburia inulinivorans</name>
    <dbReference type="NCBI Taxonomy" id="360807"/>
    <lineage>
        <taxon>Bacteria</taxon>
        <taxon>Bacillati</taxon>
        <taxon>Bacillota</taxon>
        <taxon>Clostridia</taxon>
        <taxon>Lachnospirales</taxon>
        <taxon>Lachnospiraceae</taxon>
        <taxon>Roseburia</taxon>
    </lineage>
</organism>
<accession>A0A0M6WHJ4</accession>
<dbReference type="GO" id="GO:0009421">
    <property type="term" value="C:bacterial-type flagellum filament cap"/>
    <property type="evidence" value="ECO:0007669"/>
    <property type="project" value="InterPro"/>
</dbReference>
<proteinExistence type="predicted"/>
<dbReference type="PANTHER" id="PTHR30288">
    <property type="entry name" value="FLAGELLAR CAP/ASSEMBLY PROTEIN FLID"/>
    <property type="match status" value="1"/>
</dbReference>
<dbReference type="RefSeq" id="WP_021923060.1">
    <property type="nucleotide sequence ID" value="NZ_CVRS01000063.1"/>
</dbReference>
<dbReference type="InterPro" id="IPR040026">
    <property type="entry name" value="FliD"/>
</dbReference>
<dbReference type="AlphaFoldDB" id="A0A0M6WHJ4"/>
<dbReference type="STRING" id="360807.ERS852392_00225"/>
<evidence type="ECO:0008006" key="3">
    <source>
        <dbReference type="Google" id="ProtNLM"/>
    </source>
</evidence>
<dbReference type="OrthoDB" id="9763527at2"/>
<evidence type="ECO:0000313" key="1">
    <source>
        <dbReference type="EMBL" id="CRL36133.1"/>
    </source>
</evidence>
<name>A0A0M6WHJ4_9FIRM</name>
<dbReference type="PANTHER" id="PTHR30288:SF0">
    <property type="entry name" value="FLAGELLAR HOOK-ASSOCIATED PROTEIN 2"/>
    <property type="match status" value="1"/>
</dbReference>
<evidence type="ECO:0000313" key="2">
    <source>
        <dbReference type="Proteomes" id="UP000049828"/>
    </source>
</evidence>
<protein>
    <recommendedName>
        <fullName evidence="3">Flagellar capping protein</fullName>
    </recommendedName>
</protein>
<sequence>MAAIDSAYQYYLSTYGNSTVSRYDTHKKSQLRDTYNKIVKTNKESPLYKIKNLGEAKKYAIDIKESVGDIQHIAASLSSSDQGIEKAFSKKIAQSSDEDVVTAEYIGNDDTPDTTSFHIAVKQLATEQINQGNYLQPDRYQFTPGIYSFDLNTNTNSYEFQFSVDRKDSNADVQQKLMQLINHSKIGINASMVQNGKGENALVLSSSQTGIADDEDYLFQILPDASPSSMHAIKLLGINQIAQEAGNSSFVLNGKEHSSYSNSFMVNNQFNLTLNGISKDGSEATINFKTDADAVADNVSRLANAYNEVIKIGHSYSDAQRPNKLVSDMSSVAKDYRNELEAMGLELDADNYLHIDRNLLYDAATAEDAQDNFAILNQFKDTLNSKAAEASIDPMNYVNKIIVAYKNPGHNFATPYITSIYSGMMLDRYC</sequence>
<dbReference type="GO" id="GO:0071973">
    <property type="term" value="P:bacterial-type flagellum-dependent cell motility"/>
    <property type="evidence" value="ECO:0007669"/>
    <property type="project" value="TreeGrafter"/>
</dbReference>
<dbReference type="EMBL" id="CVRS01000063">
    <property type="protein sequence ID" value="CRL36133.1"/>
    <property type="molecule type" value="Genomic_DNA"/>
</dbReference>
<reference evidence="2" key="1">
    <citation type="submission" date="2015-05" db="EMBL/GenBank/DDBJ databases">
        <authorList>
            <consortium name="Pathogen Informatics"/>
        </authorList>
    </citation>
    <scope>NUCLEOTIDE SEQUENCE [LARGE SCALE GENOMIC DNA]</scope>
    <source>
        <strain evidence="2">L1-83</strain>
    </source>
</reference>
<dbReference type="Proteomes" id="UP000049828">
    <property type="component" value="Unassembled WGS sequence"/>
</dbReference>